<dbReference type="AlphaFoldDB" id="A0A382IUY9"/>
<feature type="non-terminal residue" evidence="4">
    <location>
        <position position="227"/>
    </location>
</feature>
<dbReference type="SUPFAM" id="SSF51905">
    <property type="entry name" value="FAD/NAD(P)-binding domain"/>
    <property type="match status" value="1"/>
</dbReference>
<dbReference type="EMBL" id="UINC01069222">
    <property type="protein sequence ID" value="SVC02431.1"/>
    <property type="molecule type" value="Genomic_DNA"/>
</dbReference>
<evidence type="ECO:0000259" key="3">
    <source>
        <dbReference type="Pfam" id="PF07992"/>
    </source>
</evidence>
<name>A0A382IUY9_9ZZZZ</name>
<sequence length="227" mass="24928">MKNSNNKSIDLLIAGQGAAGYAAGLYAARYQIKTILVGQEFGGETAIGGIIENYPGNAEIDGFDLMLEFKNQVINLDVPIIESNVSSIEKNEGSFTCYLENDETIYAKSVILAIGRERRKLGLKNEEEWIGKGISYCSTCDAPLYKNKDMAIVIGGGNAAVEGSILLSKYAKTVFLVYRGEKLWRPEPILIDTLNNTQNIKLILNNTVVELIGDEIKGLEKVKLENE</sequence>
<dbReference type="InterPro" id="IPR036188">
    <property type="entry name" value="FAD/NAD-bd_sf"/>
</dbReference>
<dbReference type="PRINTS" id="PR00469">
    <property type="entry name" value="PNDRDTASEII"/>
</dbReference>
<feature type="domain" description="FAD/NAD(P)-binding" evidence="3">
    <location>
        <begin position="10"/>
        <end position="226"/>
    </location>
</feature>
<proteinExistence type="predicted"/>
<evidence type="ECO:0000256" key="1">
    <source>
        <dbReference type="ARBA" id="ARBA00022630"/>
    </source>
</evidence>
<dbReference type="PANTHER" id="PTHR48105">
    <property type="entry name" value="THIOREDOXIN REDUCTASE 1-RELATED-RELATED"/>
    <property type="match status" value="1"/>
</dbReference>
<keyword evidence="1" id="KW-0285">Flavoprotein</keyword>
<protein>
    <recommendedName>
        <fullName evidence="3">FAD/NAD(P)-binding domain-containing protein</fullName>
    </recommendedName>
</protein>
<dbReference type="PRINTS" id="PR00368">
    <property type="entry name" value="FADPNR"/>
</dbReference>
<evidence type="ECO:0000313" key="4">
    <source>
        <dbReference type="EMBL" id="SVC02431.1"/>
    </source>
</evidence>
<reference evidence="4" key="1">
    <citation type="submission" date="2018-05" db="EMBL/GenBank/DDBJ databases">
        <authorList>
            <person name="Lanie J.A."/>
            <person name="Ng W.-L."/>
            <person name="Kazmierczak K.M."/>
            <person name="Andrzejewski T.M."/>
            <person name="Davidsen T.M."/>
            <person name="Wayne K.J."/>
            <person name="Tettelin H."/>
            <person name="Glass J.I."/>
            <person name="Rusch D."/>
            <person name="Podicherti R."/>
            <person name="Tsui H.-C.T."/>
            <person name="Winkler M.E."/>
        </authorList>
    </citation>
    <scope>NUCLEOTIDE SEQUENCE</scope>
</reference>
<keyword evidence="2" id="KW-0560">Oxidoreductase</keyword>
<evidence type="ECO:0000256" key="2">
    <source>
        <dbReference type="ARBA" id="ARBA00023002"/>
    </source>
</evidence>
<dbReference type="InterPro" id="IPR023753">
    <property type="entry name" value="FAD/NAD-binding_dom"/>
</dbReference>
<organism evidence="4">
    <name type="scientific">marine metagenome</name>
    <dbReference type="NCBI Taxonomy" id="408172"/>
    <lineage>
        <taxon>unclassified sequences</taxon>
        <taxon>metagenomes</taxon>
        <taxon>ecological metagenomes</taxon>
    </lineage>
</organism>
<dbReference type="Pfam" id="PF07992">
    <property type="entry name" value="Pyr_redox_2"/>
    <property type="match status" value="1"/>
</dbReference>
<dbReference type="GO" id="GO:0016491">
    <property type="term" value="F:oxidoreductase activity"/>
    <property type="evidence" value="ECO:0007669"/>
    <property type="project" value="UniProtKB-KW"/>
</dbReference>
<dbReference type="InterPro" id="IPR050097">
    <property type="entry name" value="Ferredoxin-NADP_redctase_2"/>
</dbReference>
<dbReference type="Gene3D" id="3.50.50.60">
    <property type="entry name" value="FAD/NAD(P)-binding domain"/>
    <property type="match status" value="2"/>
</dbReference>
<gene>
    <name evidence="4" type="ORF">METZ01_LOCUS255285</name>
</gene>
<accession>A0A382IUY9</accession>